<accession>A0A0F9BJQ5</accession>
<protein>
    <submittedName>
        <fullName evidence="1">Uncharacterized protein</fullName>
    </submittedName>
</protein>
<dbReference type="AlphaFoldDB" id="A0A0F9BJQ5"/>
<dbReference type="EMBL" id="LAZR01037491">
    <property type="protein sequence ID" value="KKL22060.1"/>
    <property type="molecule type" value="Genomic_DNA"/>
</dbReference>
<evidence type="ECO:0000313" key="1">
    <source>
        <dbReference type="EMBL" id="KKL22060.1"/>
    </source>
</evidence>
<name>A0A0F9BJQ5_9ZZZZ</name>
<sequence length="65" mass="7282">MSDMYLEMSINQGYVPKTCTQEGKYVWGAVNAGDNPCDRCDHDRKICGGRKSLADRDLQEVPDAE</sequence>
<organism evidence="1">
    <name type="scientific">marine sediment metagenome</name>
    <dbReference type="NCBI Taxonomy" id="412755"/>
    <lineage>
        <taxon>unclassified sequences</taxon>
        <taxon>metagenomes</taxon>
        <taxon>ecological metagenomes</taxon>
    </lineage>
</organism>
<reference evidence="1" key="1">
    <citation type="journal article" date="2015" name="Nature">
        <title>Complex archaea that bridge the gap between prokaryotes and eukaryotes.</title>
        <authorList>
            <person name="Spang A."/>
            <person name="Saw J.H."/>
            <person name="Jorgensen S.L."/>
            <person name="Zaremba-Niedzwiedzka K."/>
            <person name="Martijn J."/>
            <person name="Lind A.E."/>
            <person name="van Eijk R."/>
            <person name="Schleper C."/>
            <person name="Guy L."/>
            <person name="Ettema T.J."/>
        </authorList>
    </citation>
    <scope>NUCLEOTIDE SEQUENCE</scope>
</reference>
<gene>
    <name evidence="1" type="ORF">LCGC14_2439220</name>
</gene>
<proteinExistence type="predicted"/>
<comment type="caution">
    <text evidence="1">The sequence shown here is derived from an EMBL/GenBank/DDBJ whole genome shotgun (WGS) entry which is preliminary data.</text>
</comment>